<evidence type="ECO:0000313" key="8">
    <source>
        <dbReference type="RefSeq" id="XP_017773882.1"/>
    </source>
</evidence>
<dbReference type="InterPro" id="IPR001236">
    <property type="entry name" value="Lactate/malate_DH_N"/>
</dbReference>
<evidence type="ECO:0000313" key="7">
    <source>
        <dbReference type="Proteomes" id="UP000695000"/>
    </source>
</evidence>
<dbReference type="PANTHER" id="PTHR11540:SF16">
    <property type="entry name" value="MALATE DEHYDROGENASE, MITOCHONDRIAL"/>
    <property type="match status" value="1"/>
</dbReference>
<accession>A0ABM1MH32</accession>
<name>A0ABM1MH32_NICVS</name>
<keyword evidence="3" id="KW-0816">Tricarboxylic acid cycle</keyword>
<organism evidence="7 8">
    <name type="scientific">Nicrophorus vespilloides</name>
    <name type="common">Boreal carrion beetle</name>
    <dbReference type="NCBI Taxonomy" id="110193"/>
    <lineage>
        <taxon>Eukaryota</taxon>
        <taxon>Metazoa</taxon>
        <taxon>Ecdysozoa</taxon>
        <taxon>Arthropoda</taxon>
        <taxon>Hexapoda</taxon>
        <taxon>Insecta</taxon>
        <taxon>Pterygota</taxon>
        <taxon>Neoptera</taxon>
        <taxon>Endopterygota</taxon>
        <taxon>Coleoptera</taxon>
        <taxon>Polyphaga</taxon>
        <taxon>Staphyliniformia</taxon>
        <taxon>Silphidae</taxon>
        <taxon>Nicrophorinae</taxon>
        <taxon>Nicrophorus</taxon>
    </lineage>
</organism>
<dbReference type="SUPFAM" id="SSF56327">
    <property type="entry name" value="LDH C-terminal domain-like"/>
    <property type="match status" value="1"/>
</dbReference>
<dbReference type="Gene3D" id="3.90.110.10">
    <property type="entry name" value="Lactate dehydrogenase/glycoside hydrolase, family 4, C-terminal"/>
    <property type="match status" value="1"/>
</dbReference>
<dbReference type="EC" id="1.1.1.37" evidence="1"/>
<dbReference type="RefSeq" id="XP_017773882.1">
    <property type="nucleotide sequence ID" value="XM_017918393.1"/>
</dbReference>
<evidence type="ECO:0000256" key="3">
    <source>
        <dbReference type="ARBA" id="ARBA00022532"/>
    </source>
</evidence>
<dbReference type="Gene3D" id="3.40.50.720">
    <property type="entry name" value="NAD(P)-binding Rossmann-like Domain"/>
    <property type="match status" value="1"/>
</dbReference>
<dbReference type="GeneID" id="108560723"/>
<sequence length="393" mass="43501">MATRPKYKPPKKYTLTILGTIVPSGRALALLLKQISGLKEIRLYGTSDYVCDTAIDLSSIDTNTKIKAYKGDSRLLRESIIGSDIIVICGGEPSKLTENQRTLFYKNFDAVRHFALHIIEYNPKAIVLISTPPVNSFVPMIVEEYKKAGVCDPRRIIGLSNVASICANSEIADILESDPTIILCPTIGGLSKKTTVVVSSEAIPIAILDNVRHLGLIAVYMNTCLLMFQVDAIQVQKNVANYEHDVLEANYMENSGSCYLLPAFSTTRFVTSLISAMNGDNNCLECAYVRQLGHIEDFLPYLASLVRLGPEGVHSAYMPRLGENECLALKRTYPYLKDAINLGVGAVTGEVFRKNRMVPKPSSFCETVQRPVEMVGDVVVDLSKKYRNFKIFQ</sequence>
<evidence type="ECO:0000256" key="5">
    <source>
        <dbReference type="ARBA" id="ARBA00023027"/>
    </source>
</evidence>
<dbReference type="SUPFAM" id="SSF51735">
    <property type="entry name" value="NAD(P)-binding Rossmann-fold domains"/>
    <property type="match status" value="1"/>
</dbReference>
<proteinExistence type="predicted"/>
<reference evidence="8" key="1">
    <citation type="submission" date="2025-08" db="UniProtKB">
        <authorList>
            <consortium name="RefSeq"/>
        </authorList>
    </citation>
    <scope>IDENTIFICATION</scope>
    <source>
        <tissue evidence="8">Whole Larva</tissue>
    </source>
</reference>
<dbReference type="Proteomes" id="UP000695000">
    <property type="component" value="Unplaced"/>
</dbReference>
<feature type="domain" description="Lactate/malate dehydrogenase N-terminal" evidence="6">
    <location>
        <begin position="24"/>
        <end position="158"/>
    </location>
</feature>
<dbReference type="InterPro" id="IPR015955">
    <property type="entry name" value="Lactate_DH/Glyco_Ohase_4_C"/>
</dbReference>
<evidence type="ECO:0000259" key="6">
    <source>
        <dbReference type="Pfam" id="PF00056"/>
    </source>
</evidence>
<keyword evidence="5" id="KW-0520">NAD</keyword>
<keyword evidence="4" id="KW-0560">Oxidoreductase</keyword>
<gene>
    <name evidence="8" type="primary">LOC108560723</name>
</gene>
<dbReference type="PANTHER" id="PTHR11540">
    <property type="entry name" value="MALATE AND LACTATE DEHYDROGENASE"/>
    <property type="match status" value="1"/>
</dbReference>
<protein>
    <recommendedName>
        <fullName evidence="2">Malate dehydrogenase, mitochondrial</fullName>
        <ecNumber evidence="1">1.1.1.37</ecNumber>
    </recommendedName>
</protein>
<evidence type="ECO:0000256" key="2">
    <source>
        <dbReference type="ARBA" id="ARBA00016075"/>
    </source>
</evidence>
<dbReference type="Pfam" id="PF00056">
    <property type="entry name" value="Ldh_1_N"/>
    <property type="match status" value="1"/>
</dbReference>
<keyword evidence="7" id="KW-1185">Reference proteome</keyword>
<evidence type="ECO:0000256" key="1">
    <source>
        <dbReference type="ARBA" id="ARBA00012995"/>
    </source>
</evidence>
<evidence type="ECO:0000256" key="4">
    <source>
        <dbReference type="ARBA" id="ARBA00023002"/>
    </source>
</evidence>
<dbReference type="InterPro" id="IPR036291">
    <property type="entry name" value="NAD(P)-bd_dom_sf"/>
</dbReference>